<dbReference type="Proteomes" id="UP000054015">
    <property type="component" value="Unassembled WGS sequence"/>
</dbReference>
<gene>
    <name evidence="2" type="ORF">XD40_1382</name>
    <name evidence="3" type="ORF">XD48_1287</name>
</gene>
<feature type="domain" description="DUF22" evidence="1">
    <location>
        <begin position="2"/>
        <end position="106"/>
    </location>
</feature>
<evidence type="ECO:0000313" key="2">
    <source>
        <dbReference type="EMBL" id="KUJ93402.1"/>
    </source>
</evidence>
<dbReference type="EMBL" id="LGEX01000034">
    <property type="protein sequence ID" value="KUK06468.1"/>
    <property type="molecule type" value="Genomic_DNA"/>
</dbReference>
<protein>
    <recommendedName>
        <fullName evidence="1">DUF22 domain-containing protein</fullName>
    </recommendedName>
</protein>
<feature type="domain" description="DUF22" evidence="1">
    <location>
        <begin position="288"/>
        <end position="383"/>
    </location>
</feature>
<dbReference type="Pfam" id="PF01629">
    <property type="entry name" value="DUF22"/>
    <property type="match status" value="3"/>
</dbReference>
<dbReference type="Proteomes" id="UP000054307">
    <property type="component" value="Unassembled WGS sequence"/>
</dbReference>
<sequence length="427" mass="49461">MEIVYWEELGKRLGSFEVKKDKVSYRIAPFTQWKVLVADERREVEKGKPELIRLRVVRIPQNTIVAPLSIAPHATGTTVDVVEEKPSRVEEEKKITHAVFLPAEDGVVEEGDIVGILKVFFVRTGAIGKRLGFKAGDIRIREETVQANLTWKEDGEIRRERIKTRFFGYFRSHVAEWEPVIAAESVDVERGEVARIKIKEITLPEYTVITPLFIRRHALGSLIDVVQQGKRRKVEEKKRIGEAIFLPARSGRVEKGDLLGVINVYYIATENFSVGRREKDEVLAKVVDERGRKEFRIKPFAYRRKTIARWEPIVAAENRKVRKGEVEEIAIEPISLEENTIVYPLYVMRNAFGSVVDVVEERPRRVEERREIIKAVFLPVFDGEIRKGQLLGVMNVYSIEVQPYEVIWRWLEEWQGEFRRLFAEVVG</sequence>
<dbReference type="AlphaFoldDB" id="A0A101E0K8"/>
<reference evidence="4 5" key="2">
    <citation type="journal article" date="2015" name="MBio">
        <title>Genome-Resolved Metagenomic Analysis Reveals Roles for Candidate Phyla and Other Microbial Community Members in Biogeochemical Transformations in Oil Reservoirs.</title>
        <authorList>
            <person name="Hu P."/>
            <person name="Tom L."/>
            <person name="Singh A."/>
            <person name="Thomas B.C."/>
            <person name="Baker B.J."/>
            <person name="Piceno Y.M."/>
            <person name="Andersen G.L."/>
            <person name="Banfield J.F."/>
        </authorList>
    </citation>
    <scope>NUCLEOTIDE SEQUENCE [LARGE SCALE GENOMIC DNA]</scope>
</reference>
<accession>A0A101E0K8</accession>
<evidence type="ECO:0000313" key="3">
    <source>
        <dbReference type="EMBL" id="KUK06468.1"/>
    </source>
</evidence>
<evidence type="ECO:0000313" key="4">
    <source>
        <dbReference type="Proteomes" id="UP000054015"/>
    </source>
</evidence>
<dbReference type="PATRIC" id="fig|2234.6.peg.2337"/>
<comment type="caution">
    <text evidence="3">The sequence shown here is derived from an EMBL/GenBank/DDBJ whole genome shotgun (WGS) entry which is preliminary data.</text>
</comment>
<reference evidence="3" key="1">
    <citation type="journal article" date="2015" name="MBio">
        <title>Genome-resolved metagenomic analysis reveals roles for candidate phyla and other microbial community members in biogeochemical transformations in oil reservoirs.</title>
        <authorList>
            <person name="Hu P."/>
            <person name="Tom L."/>
            <person name="Singh A."/>
            <person name="Thomas B.C."/>
            <person name="Baker B.J."/>
            <person name="Piceno Y.M."/>
            <person name="Andersen G.L."/>
            <person name="Banfield J.F."/>
        </authorList>
    </citation>
    <scope>NUCLEOTIDE SEQUENCE [LARGE SCALE GENOMIC DNA]</scope>
    <source>
        <strain evidence="3">49_2300</strain>
        <strain evidence="2">49_95</strain>
    </source>
</reference>
<organism evidence="3 4">
    <name type="scientific">Archaeoglobus fulgidus</name>
    <dbReference type="NCBI Taxonomy" id="2234"/>
    <lineage>
        <taxon>Archaea</taxon>
        <taxon>Methanobacteriati</taxon>
        <taxon>Methanobacteriota</taxon>
        <taxon>Archaeoglobi</taxon>
        <taxon>Archaeoglobales</taxon>
        <taxon>Archaeoglobaceae</taxon>
        <taxon>Archaeoglobus</taxon>
    </lineage>
</organism>
<proteinExistence type="predicted"/>
<name>A0A101E0K8_ARCFL</name>
<evidence type="ECO:0000259" key="1">
    <source>
        <dbReference type="Pfam" id="PF01629"/>
    </source>
</evidence>
<dbReference type="InterPro" id="IPR002572">
    <property type="entry name" value="DUF22"/>
</dbReference>
<feature type="domain" description="DUF22" evidence="1">
    <location>
        <begin position="147"/>
        <end position="251"/>
    </location>
</feature>
<dbReference type="EMBL" id="LGEQ01000025">
    <property type="protein sequence ID" value="KUJ93402.1"/>
    <property type="molecule type" value="Genomic_DNA"/>
</dbReference>
<evidence type="ECO:0000313" key="5">
    <source>
        <dbReference type="Proteomes" id="UP000054307"/>
    </source>
</evidence>